<name>A0AAE7NWX0_9BRAD</name>
<dbReference type="AlphaFoldDB" id="A0AAE7NWX0"/>
<feature type="compositionally biased region" description="Low complexity" evidence="1">
    <location>
        <begin position="90"/>
        <end position="116"/>
    </location>
</feature>
<accession>A0AAE7NWX0</accession>
<sequence>MLRSRPRIARGPMLKLDHKAKLLVLVAASALAGGSPVLALDEAKPSKPLNLLSFARGRAPGAQKPSASAPIPADNASIRATAWAAEDQGPATTGAVPAPETPAPARAPAAAPASAPVRTVKPGSVTAPPKPAPAQAAVPADNEVALFCSNVADPAVDARLAWQLKELEKAEAQLRERIAEVEAKRAEYEKWMALRDDFLKKAEAQVVEIYSRMKPDAAATQIAGMADETAAAVLAKLNPRTSSAIFNEMDTARAAHLADVLGGMRRVDDGKTK</sequence>
<feature type="signal peptide" evidence="2">
    <location>
        <begin position="1"/>
        <end position="39"/>
    </location>
</feature>
<feature type="region of interest" description="Disordered" evidence="1">
    <location>
        <begin position="87"/>
        <end position="134"/>
    </location>
</feature>
<dbReference type="KEGG" id="barh:WN72_39380"/>
<evidence type="ECO:0000313" key="3">
    <source>
        <dbReference type="EMBL" id="QOZ71690.1"/>
    </source>
</evidence>
<keyword evidence="2" id="KW-0732">Signal</keyword>
<gene>
    <name evidence="3" type="ORF">WN72_39380</name>
</gene>
<reference evidence="3 4" key="1">
    <citation type="submission" date="2018-06" db="EMBL/GenBank/DDBJ databases">
        <title>Comparative genomics of Bradyrhizobium nodulating Arachidis hypogaea.</title>
        <authorList>
            <person name="Li Y."/>
        </authorList>
    </citation>
    <scope>NUCLEOTIDE SEQUENCE [LARGE SCALE GENOMIC DNA]</scope>
    <source>
        <strain evidence="3 4">CCBAU 051107</strain>
    </source>
</reference>
<organism evidence="3 4">
    <name type="scientific">Bradyrhizobium arachidis</name>
    <dbReference type="NCBI Taxonomy" id="858423"/>
    <lineage>
        <taxon>Bacteria</taxon>
        <taxon>Pseudomonadati</taxon>
        <taxon>Pseudomonadota</taxon>
        <taxon>Alphaproteobacteria</taxon>
        <taxon>Hyphomicrobiales</taxon>
        <taxon>Nitrobacteraceae</taxon>
        <taxon>Bradyrhizobium</taxon>
    </lineage>
</organism>
<feature type="chain" id="PRO_5042013052" description="Flagellar motility protein MotE, a chaperone for MotC folding" evidence="2">
    <location>
        <begin position="40"/>
        <end position="273"/>
    </location>
</feature>
<dbReference type="SUPFAM" id="SSF158791">
    <property type="entry name" value="MgtE N-terminal domain-like"/>
    <property type="match status" value="1"/>
</dbReference>
<evidence type="ECO:0008006" key="5">
    <source>
        <dbReference type="Google" id="ProtNLM"/>
    </source>
</evidence>
<evidence type="ECO:0000256" key="1">
    <source>
        <dbReference type="SAM" id="MobiDB-lite"/>
    </source>
</evidence>
<proteinExistence type="predicted"/>
<protein>
    <recommendedName>
        <fullName evidence="5">Flagellar motility protein MotE, a chaperone for MotC folding</fullName>
    </recommendedName>
</protein>
<evidence type="ECO:0000256" key="2">
    <source>
        <dbReference type="SAM" id="SignalP"/>
    </source>
</evidence>
<dbReference type="EMBL" id="CP030050">
    <property type="protein sequence ID" value="QOZ71690.1"/>
    <property type="molecule type" value="Genomic_DNA"/>
</dbReference>
<dbReference type="Proteomes" id="UP000594015">
    <property type="component" value="Chromosome"/>
</dbReference>
<evidence type="ECO:0000313" key="4">
    <source>
        <dbReference type="Proteomes" id="UP000594015"/>
    </source>
</evidence>